<dbReference type="Pfam" id="PF17829">
    <property type="entry name" value="GH115_C"/>
    <property type="match status" value="1"/>
</dbReference>
<dbReference type="OrthoDB" id="8727830at2"/>
<dbReference type="InterPro" id="IPR029018">
    <property type="entry name" value="Hex-like_dom2"/>
</dbReference>
<dbReference type="InterPro" id="IPR042301">
    <property type="entry name" value="GH115_sf"/>
</dbReference>
<dbReference type="Gene3D" id="2.60.120.1620">
    <property type="match status" value="1"/>
</dbReference>
<evidence type="ECO:0000313" key="3">
    <source>
        <dbReference type="EMBL" id="GET34622.1"/>
    </source>
</evidence>
<dbReference type="SUPFAM" id="SSF55545">
    <property type="entry name" value="beta-N-acetylhexosaminidase-like domain"/>
    <property type="match status" value="1"/>
</dbReference>
<feature type="domain" description="Gylcosyl hydrolase 115 C-terminal" evidence="2">
    <location>
        <begin position="824"/>
        <end position="996"/>
    </location>
</feature>
<dbReference type="InterPro" id="IPR041437">
    <property type="entry name" value="GH115_C"/>
</dbReference>
<comment type="caution">
    <text evidence="3">The sequence shown here is derived from an EMBL/GenBank/DDBJ whole genome shotgun (WGS) entry which is preliminary data.</text>
</comment>
<dbReference type="PANTHER" id="PTHR37842">
    <property type="match status" value="1"/>
</dbReference>
<dbReference type="InterPro" id="IPR031924">
    <property type="entry name" value="GH115"/>
</dbReference>
<gene>
    <name evidence="3" type="ORF">PbJCM13498_34850</name>
</gene>
<protein>
    <recommendedName>
        <fullName evidence="2">Gylcosyl hydrolase 115 C-terminal domain-containing protein</fullName>
    </recommendedName>
</protein>
<dbReference type="RefSeq" id="WP_025866075.1">
    <property type="nucleotide sequence ID" value="NZ_BLAX01000001.1"/>
</dbReference>
<proteinExistence type="predicted"/>
<evidence type="ECO:0000313" key="4">
    <source>
        <dbReference type="Proteomes" id="UP000391834"/>
    </source>
</evidence>
<dbReference type="Gene3D" id="3.30.379.10">
    <property type="entry name" value="Chitobiase/beta-hexosaminidase domain 2-like"/>
    <property type="match status" value="1"/>
</dbReference>
<dbReference type="GO" id="GO:0005975">
    <property type="term" value="P:carbohydrate metabolic process"/>
    <property type="evidence" value="ECO:0007669"/>
    <property type="project" value="UniProtKB-ARBA"/>
</dbReference>
<keyword evidence="4" id="KW-1185">Reference proteome</keyword>
<evidence type="ECO:0000259" key="2">
    <source>
        <dbReference type="Pfam" id="PF17829"/>
    </source>
</evidence>
<dbReference type="Pfam" id="PF15979">
    <property type="entry name" value="Glyco_hydro_115"/>
    <property type="match status" value="1"/>
</dbReference>
<dbReference type="Gene3D" id="1.20.58.2150">
    <property type="match status" value="1"/>
</dbReference>
<sequence length="1001" mass="114548">MKNTIDKIRPFDFLLAFLFTLSFIPATVKGNEKQAFPIVSKGNTTSLVVVGNEPKVVHIAANMFAGDVQNITGKHPEIIREIPQKENRIIIAGTIGKSKWINKLVTEKKVNISTIKGKWESWTMQVLEKPFPGVKQALVIIGSDRRATAYGILELSRMMGVSAWEWWADVTPIHQNEIVLNMSHKTYGSPSVKYRGLFLNDEDWGLQPWAAKTFEPETGDIGPKTYAKIFELMLRLRANTIWPAMHSCTKAFYTIPGNAKTADDYAIVVGTSHCEPMLCNINEEWNSERMGEWRYDTNADTIRKLFNRRVEQTENYESIYTIGMRGKHDSPMDAKNLSEQDRIKLLEKVIADQRNMLEKDKHEKASSIPQVFIPYKEVLGYYQHGLKVPDDVTIMWTDDNYGYIRQLSTPGEQKRAGGAGIYYHASYWGRPHDYLWLSTTHPLLIWEEMHKAYQTNDHNMWILNCGDIKPMEYNIELFMDMAWNMKAFSRPDSVVNHLEKWLGDIFAPKNEKELTQIMLDYYHLCFMRRPEFMAWSQTEPVTKPQETELTQIRYGDELTRRLKDWTQLSDKVKELKSTIPADRQDAFFELVDYPVTGASLMNQKWLYHYKNEFAAQQGRTSAGQFAKASDNAYKQIKTETDYYNKGIENGKWNKMMSMAPRNLPVFSEPSFELPQPDAKASLGLALEGYQMEVNQDIPNAYSNVLPVLNEYLKDSAFVDVFLKGNGIINWTAVPQQPWIHLSVSNGTVSGNNNKGEQRIWVSIDWDKVPQRKNTDEPPLGHDYQLIPPSYKVNGSIQFVTKDTTLAIGVSVFNPKFKSLNDYKGFVEANGYVSINAGDWTARYPGKNANWKPIKHLGYSGEVMLALPYQAASISNPAQIKEQSPCLEYDFYTFNKGEANIRVQALPTHPLYKGKSVRCAVAVDEQEPVIIDFKTVGRSEEWKQNVLKNAAVKSAPQIINQPGKHKLRIWMVDPGVMVDRILIDLGGWKESYTFPPETKCRN</sequence>
<reference evidence="3 4" key="1">
    <citation type="submission" date="2019-10" db="EMBL/GenBank/DDBJ databases">
        <title>Prolixibacter strains distinguished by the presence of nitrate reductase genes were adept at nitrate-dependent anaerobic corrosion of metallic iron and carbon steel.</title>
        <authorList>
            <person name="Iino T."/>
            <person name="Shono N."/>
            <person name="Ito K."/>
            <person name="Nakamura R."/>
            <person name="Sueoka K."/>
            <person name="Harayama S."/>
            <person name="Ohkuma M."/>
        </authorList>
    </citation>
    <scope>NUCLEOTIDE SEQUENCE [LARGE SCALE GENOMIC DNA]</scope>
    <source>
        <strain evidence="3 4">JCM 13498</strain>
    </source>
</reference>
<dbReference type="Gene3D" id="3.20.20.520">
    <property type="entry name" value="Glycosyl hydrolase family 115"/>
    <property type="match status" value="1"/>
</dbReference>
<dbReference type="Proteomes" id="UP000391834">
    <property type="component" value="Unassembled WGS sequence"/>
</dbReference>
<dbReference type="GO" id="GO:0016787">
    <property type="term" value="F:hydrolase activity"/>
    <property type="evidence" value="ECO:0007669"/>
    <property type="project" value="UniProtKB-KW"/>
</dbReference>
<name>A0A5M4B3B3_9BACT</name>
<dbReference type="PANTHER" id="PTHR37842:SF2">
    <property type="entry name" value="GYLCOSYL HYDROLASE 115 C-TERMINAL DOMAIN-CONTAINING PROTEIN"/>
    <property type="match status" value="1"/>
</dbReference>
<keyword evidence="1" id="KW-0378">Hydrolase</keyword>
<evidence type="ECO:0000256" key="1">
    <source>
        <dbReference type="ARBA" id="ARBA00022801"/>
    </source>
</evidence>
<organism evidence="3 4">
    <name type="scientific">Prolixibacter bellariivorans</name>
    <dbReference type="NCBI Taxonomy" id="314319"/>
    <lineage>
        <taxon>Bacteria</taxon>
        <taxon>Pseudomonadati</taxon>
        <taxon>Bacteroidota</taxon>
        <taxon>Bacteroidia</taxon>
        <taxon>Marinilabiliales</taxon>
        <taxon>Prolixibacteraceae</taxon>
        <taxon>Prolixibacter</taxon>
    </lineage>
</organism>
<dbReference type="AlphaFoldDB" id="A0A5M4B3B3"/>
<accession>A0A5M4B3B3</accession>
<dbReference type="EMBL" id="BLAX01000001">
    <property type="protein sequence ID" value="GET34622.1"/>
    <property type="molecule type" value="Genomic_DNA"/>
</dbReference>